<dbReference type="Pfam" id="PF11142">
    <property type="entry name" value="DUF2917"/>
    <property type="match status" value="1"/>
</dbReference>
<accession>A0ABQ5YJQ2</accession>
<dbReference type="RefSeq" id="WP_284197898.1">
    <property type="nucleotide sequence ID" value="NZ_BSOG01000005.1"/>
</dbReference>
<reference evidence="2" key="1">
    <citation type="journal article" date="2019" name="Int. J. Syst. Evol. Microbiol.">
        <title>The Global Catalogue of Microorganisms (GCM) 10K type strain sequencing project: providing services to taxonomists for standard genome sequencing and annotation.</title>
        <authorList>
            <consortium name="The Broad Institute Genomics Platform"/>
            <consortium name="The Broad Institute Genome Sequencing Center for Infectious Disease"/>
            <person name="Wu L."/>
            <person name="Ma J."/>
        </authorList>
    </citation>
    <scope>NUCLEOTIDE SEQUENCE [LARGE SCALE GENOMIC DNA]</scope>
    <source>
        <strain evidence="2">NBRC 110044</strain>
    </source>
</reference>
<dbReference type="Proteomes" id="UP001156706">
    <property type="component" value="Unassembled WGS sequence"/>
</dbReference>
<name>A0ABQ5YJQ2_9NEIS</name>
<proteinExistence type="predicted"/>
<evidence type="ECO:0008006" key="3">
    <source>
        <dbReference type="Google" id="ProtNLM"/>
    </source>
</evidence>
<protein>
    <recommendedName>
        <fullName evidence="3">DUF2917 domain-containing protein</fullName>
    </recommendedName>
</protein>
<organism evidence="1 2">
    <name type="scientific">Chitinimonas prasina</name>
    <dbReference type="NCBI Taxonomy" id="1434937"/>
    <lineage>
        <taxon>Bacteria</taxon>
        <taxon>Pseudomonadati</taxon>
        <taxon>Pseudomonadota</taxon>
        <taxon>Betaproteobacteria</taxon>
        <taxon>Neisseriales</taxon>
        <taxon>Chitinibacteraceae</taxon>
        <taxon>Chitinimonas</taxon>
    </lineage>
</organism>
<comment type="caution">
    <text evidence="1">The sequence shown here is derived from an EMBL/GenBank/DDBJ whole genome shotgun (WGS) entry which is preliminary data.</text>
</comment>
<keyword evidence="2" id="KW-1185">Reference proteome</keyword>
<evidence type="ECO:0000313" key="2">
    <source>
        <dbReference type="Proteomes" id="UP001156706"/>
    </source>
</evidence>
<sequence length="94" mass="10499">MSQHHTLQADSLLTLPARRGACLWVESGTVWFTADGADVVLAAGQRYWIEEDEPLLLQAMHPSRVRLTEPLRTASAISGLERLRRYLQNALSQG</sequence>
<dbReference type="EMBL" id="BSOG01000005">
    <property type="protein sequence ID" value="GLR14831.1"/>
    <property type="molecule type" value="Genomic_DNA"/>
</dbReference>
<evidence type="ECO:0000313" key="1">
    <source>
        <dbReference type="EMBL" id="GLR14831.1"/>
    </source>
</evidence>
<gene>
    <name evidence="1" type="ORF">GCM10007907_36210</name>
</gene>
<dbReference type="InterPro" id="IPR021317">
    <property type="entry name" value="DUF2917"/>
</dbReference>